<dbReference type="SUPFAM" id="SSF159283">
    <property type="entry name" value="Guanosine diphospho-D-mannose pyrophosphorylase/mannose-6-phosphate isomerase linker domain"/>
    <property type="match status" value="1"/>
</dbReference>
<organism evidence="3 4">
    <name type="scientific">Qipengyuania gelatinilytica</name>
    <dbReference type="NCBI Taxonomy" id="2867231"/>
    <lineage>
        <taxon>Bacteria</taxon>
        <taxon>Pseudomonadati</taxon>
        <taxon>Pseudomonadota</taxon>
        <taxon>Alphaproteobacteria</taxon>
        <taxon>Sphingomonadales</taxon>
        <taxon>Erythrobacteraceae</taxon>
        <taxon>Qipengyuania</taxon>
    </lineage>
</organism>
<keyword evidence="4" id="KW-1185">Reference proteome</keyword>
<keyword evidence="3" id="KW-0548">Nucleotidyltransferase</keyword>
<dbReference type="Pfam" id="PF00483">
    <property type="entry name" value="NTP_transferase"/>
    <property type="match status" value="1"/>
</dbReference>
<evidence type="ECO:0000313" key="4">
    <source>
        <dbReference type="Proteomes" id="UP000824321"/>
    </source>
</evidence>
<evidence type="ECO:0000259" key="2">
    <source>
        <dbReference type="Pfam" id="PF22640"/>
    </source>
</evidence>
<gene>
    <name evidence="3" type="ORF">K3136_06165</name>
</gene>
<evidence type="ECO:0000259" key="1">
    <source>
        <dbReference type="Pfam" id="PF00483"/>
    </source>
</evidence>
<dbReference type="Pfam" id="PF22640">
    <property type="entry name" value="ManC_GMP_beta-helix"/>
    <property type="match status" value="1"/>
</dbReference>
<accession>A0ABX9A8N8</accession>
<dbReference type="PANTHER" id="PTHR46390:SF1">
    <property type="entry name" value="MANNOSE-1-PHOSPHATE GUANYLYLTRANSFERASE"/>
    <property type="match status" value="1"/>
</dbReference>
<sequence>MQVIQPVVLCGGSGTRLWPLSRADRPKPFLPLLGERTLFQQTLDRLDDRDLFAEPLIVAGEKQVALVGRQAGQYSLIVEPAARNTAPAIALAAARVEPDTILLVCPSDHHIADRQAFHEAVQKAQSLARDGKLVCFGIEPDRPETGYGYIEKGGPVGEGHHVARFVEKPDEATAQAYLESGRFTWNSGMFVFRAGTFLDELSRHWPEMAEAVRQAVENGREDGAQFHPEGSAFARIAGESVDYALMENTSHAAVVSADIGWSDIGDWNSLMTAREAAGLDLLADGTRTINAGGIMTVGEDRRISVVGLDNVIVVVDGDDVLVLSRDAAQAVKNLATDKSK</sequence>
<dbReference type="EMBL" id="CP081294">
    <property type="protein sequence ID" value="QZD96268.1"/>
    <property type="molecule type" value="Genomic_DNA"/>
</dbReference>
<dbReference type="InterPro" id="IPR051161">
    <property type="entry name" value="Mannose-6P_isomerase_type2"/>
</dbReference>
<dbReference type="SUPFAM" id="SSF53448">
    <property type="entry name" value="Nucleotide-diphospho-sugar transferases"/>
    <property type="match status" value="1"/>
</dbReference>
<dbReference type="GO" id="GO:0016779">
    <property type="term" value="F:nucleotidyltransferase activity"/>
    <property type="evidence" value="ECO:0007669"/>
    <property type="project" value="UniProtKB-KW"/>
</dbReference>
<dbReference type="Gene3D" id="3.90.550.10">
    <property type="entry name" value="Spore Coat Polysaccharide Biosynthesis Protein SpsA, Chain A"/>
    <property type="match status" value="1"/>
</dbReference>
<dbReference type="PANTHER" id="PTHR46390">
    <property type="entry name" value="MANNOSE-1-PHOSPHATE GUANYLYLTRANSFERASE"/>
    <property type="match status" value="1"/>
</dbReference>
<evidence type="ECO:0000313" key="3">
    <source>
        <dbReference type="EMBL" id="QZD96268.1"/>
    </source>
</evidence>
<dbReference type="InterPro" id="IPR029044">
    <property type="entry name" value="Nucleotide-diphossugar_trans"/>
</dbReference>
<dbReference type="CDD" id="cd02509">
    <property type="entry name" value="GDP-M1P_Guanylyltransferase"/>
    <property type="match status" value="1"/>
</dbReference>
<keyword evidence="3" id="KW-0808">Transferase</keyword>
<feature type="domain" description="MannoseP isomerase/GMP-like beta-helix" evidence="2">
    <location>
        <begin position="293"/>
        <end position="334"/>
    </location>
</feature>
<name>A0ABX9A8N8_9SPHN</name>
<reference evidence="3 4" key="1">
    <citation type="submission" date="2021-08" db="EMBL/GenBank/DDBJ databases">
        <title>Comparative Genomics Analysis of the Genus Qipengyuania Reveals Extensive Genetic Diversity and Metabolic Versatility, Including the Description of Fifteen Novel Species.</title>
        <authorList>
            <person name="Liu Y."/>
        </authorList>
    </citation>
    <scope>NUCLEOTIDE SEQUENCE [LARGE SCALE GENOMIC DNA]</scope>
    <source>
        <strain evidence="3 4">1NDH1</strain>
    </source>
</reference>
<protein>
    <submittedName>
        <fullName evidence="3">Mannose-1-phosphate guanylyltransferase</fullName>
    </submittedName>
</protein>
<dbReference type="InterPro" id="IPR049577">
    <property type="entry name" value="GMPP_N"/>
</dbReference>
<dbReference type="InterPro" id="IPR005835">
    <property type="entry name" value="NTP_transferase_dom"/>
</dbReference>
<feature type="domain" description="Nucleotidyl transferase" evidence="1">
    <location>
        <begin position="6"/>
        <end position="275"/>
    </location>
</feature>
<dbReference type="Proteomes" id="UP000824321">
    <property type="component" value="Chromosome"/>
</dbReference>
<proteinExistence type="predicted"/>
<dbReference type="InterPro" id="IPR054566">
    <property type="entry name" value="ManC/GMP-like_b-helix"/>
</dbReference>